<keyword evidence="5" id="KW-1185">Reference proteome</keyword>
<gene>
    <name evidence="4" type="ORF">ABB27_07170</name>
</gene>
<proteinExistence type="predicted"/>
<dbReference type="PANTHER" id="PTHR46388">
    <property type="entry name" value="NHL REPEAT-CONTAINING PROTEIN 2"/>
    <property type="match status" value="1"/>
</dbReference>
<dbReference type="EMBL" id="LDJJ01000020">
    <property type="protein sequence ID" value="KRG68678.1"/>
    <property type="molecule type" value="Genomic_DNA"/>
</dbReference>
<evidence type="ECO:0000313" key="4">
    <source>
        <dbReference type="EMBL" id="KRG68678.1"/>
    </source>
</evidence>
<dbReference type="SUPFAM" id="SSF101898">
    <property type="entry name" value="NHL repeat"/>
    <property type="match status" value="1"/>
</dbReference>
<protein>
    <recommendedName>
        <fullName evidence="3">Teneurin NHL domain-containing protein</fullName>
    </recommendedName>
</protein>
<organism evidence="4 5">
    <name type="scientific">Stenotrophomonas terrae</name>
    <dbReference type="NCBI Taxonomy" id="405446"/>
    <lineage>
        <taxon>Bacteria</taxon>
        <taxon>Pseudomonadati</taxon>
        <taxon>Pseudomonadota</taxon>
        <taxon>Gammaproteobacteria</taxon>
        <taxon>Lysobacterales</taxon>
        <taxon>Lysobacteraceae</taxon>
        <taxon>Stenotrophomonas</taxon>
    </lineage>
</organism>
<feature type="domain" description="Teneurin NHL" evidence="3">
    <location>
        <begin position="394"/>
        <end position="517"/>
    </location>
</feature>
<dbReference type="RefSeq" id="WP_057627792.1">
    <property type="nucleotide sequence ID" value="NZ_LDJJ01000020.1"/>
</dbReference>
<dbReference type="InterPro" id="IPR011042">
    <property type="entry name" value="6-blade_b-propeller_TolB-like"/>
</dbReference>
<keyword evidence="2" id="KW-0732">Signal</keyword>
<evidence type="ECO:0000259" key="3">
    <source>
        <dbReference type="Pfam" id="PF25021"/>
    </source>
</evidence>
<dbReference type="InterPro" id="IPR056822">
    <property type="entry name" value="TEN_NHL"/>
</dbReference>
<evidence type="ECO:0000256" key="2">
    <source>
        <dbReference type="SAM" id="SignalP"/>
    </source>
</evidence>
<feature type="chain" id="PRO_5006394070" description="Teneurin NHL domain-containing protein" evidence="2">
    <location>
        <begin position="28"/>
        <end position="790"/>
    </location>
</feature>
<dbReference type="AlphaFoldDB" id="A0A0R0CHP7"/>
<dbReference type="InterPro" id="IPR011044">
    <property type="entry name" value="Quino_amine_DH_bsu"/>
</dbReference>
<dbReference type="SUPFAM" id="SSF50969">
    <property type="entry name" value="YVTN repeat-like/Quinoprotein amine dehydrogenase"/>
    <property type="match status" value="1"/>
</dbReference>
<sequence>MDALNMTMLRWPTMAVLGLAMTVTAHASQRPVLEWEMGDPGSSGNSDGVATEARFVGPLELYRDKDGALLIVDTGDDAVRRLGQDGVVTTLVGSRIAQIGEEGEAESTLLAQPSELLRLQDGRLLVIQKRKGMQALDARGVSKPLQLKIGAPFEEKSSSGNSAMEGVVVAPSPPSFPSLQSREQARAVEPEVRAEDSLPEPKGMALDAKGRIWIADGGGFRERTLVIDTQGAVHHWAPGQMIMLRRIATGADGKLWGINNNKVFRLYDDRAEVVGTVVVPEWTPPADYLVSAPRAGAVAALIGQVPFAGRAALPPMPTRPKQSEPADLRGLAVDPQGRPLLIDRHRLMRLDPRSGEFTTLFELPPREDDRGYGENHISSLAVDGKGRTLLTINGDGAIFALAADGKLALVAGHAAPTPWWRGADTHRRTSAALPARLDDSIVMLPDGGTLYVAKLDNALIHIDREGVPALWAGSDGEGRQDGPRLEARFNSPSDLARAQDGTVYIADSGNARIRKVSADGRVETLAGQYSDPAREDGGFDRAGFWEPVHIALDEERNALYVMDETPYVGTGEVRLRRLDLKTRQVSTLSSDAYRPMHVIGQSGELELITESRRTLAYKDIAVGPGGQLYALAEDEVWRIDPVSGLHRLVFVVGPRPAMDAHEQAYAQAKSSAEREALLRARCNWVWCRPERMEVDAQGNVYLSDKGSNTVVRIGADGKAGVIAGVPGQLGNKPGALPGGLDKPGGLAFSAEGDLLINVNEAGVMRLRNPAQAPFSVAVPTVGTSPLAQPL</sequence>
<dbReference type="Proteomes" id="UP000051863">
    <property type="component" value="Unassembled WGS sequence"/>
</dbReference>
<dbReference type="OrthoDB" id="241638at2"/>
<dbReference type="PATRIC" id="fig|405446.3.peg.877"/>
<dbReference type="Gene3D" id="2.120.10.30">
    <property type="entry name" value="TolB, C-terminal domain"/>
    <property type="match status" value="4"/>
</dbReference>
<comment type="caution">
    <text evidence="4">The sequence shown here is derived from an EMBL/GenBank/DDBJ whole genome shotgun (WGS) entry which is preliminary data.</text>
</comment>
<evidence type="ECO:0000313" key="5">
    <source>
        <dbReference type="Proteomes" id="UP000051863"/>
    </source>
</evidence>
<feature type="region of interest" description="Disordered" evidence="1">
    <location>
        <begin position="172"/>
        <end position="201"/>
    </location>
</feature>
<evidence type="ECO:0000256" key="1">
    <source>
        <dbReference type="SAM" id="MobiDB-lite"/>
    </source>
</evidence>
<dbReference type="PANTHER" id="PTHR46388:SF2">
    <property type="entry name" value="NHL REPEAT-CONTAINING PROTEIN 2"/>
    <property type="match status" value="1"/>
</dbReference>
<dbReference type="Pfam" id="PF25021">
    <property type="entry name" value="TEN_NHL"/>
    <property type="match status" value="1"/>
</dbReference>
<feature type="compositionally biased region" description="Basic and acidic residues" evidence="1">
    <location>
        <begin position="183"/>
        <end position="196"/>
    </location>
</feature>
<reference evidence="4 5" key="1">
    <citation type="submission" date="2015-05" db="EMBL/GenBank/DDBJ databases">
        <title>Genome sequencing and analysis of members of genus Stenotrophomonas.</title>
        <authorList>
            <person name="Patil P.P."/>
            <person name="Midha S."/>
            <person name="Patil P.B."/>
        </authorList>
    </citation>
    <scope>NUCLEOTIDE SEQUENCE [LARGE SCALE GENOMIC DNA]</scope>
    <source>
        <strain evidence="4 5">DSM 18941</strain>
    </source>
</reference>
<accession>A0A0R0CHP7</accession>
<feature type="signal peptide" evidence="2">
    <location>
        <begin position="1"/>
        <end position="27"/>
    </location>
</feature>
<name>A0A0R0CHP7_9GAMM</name>
<dbReference type="SUPFAM" id="SSF50956">
    <property type="entry name" value="Thermostable phytase (3-phytase)"/>
    <property type="match status" value="1"/>
</dbReference>